<dbReference type="InterPro" id="IPR001387">
    <property type="entry name" value="Cro/C1-type_HTH"/>
</dbReference>
<dbReference type="GO" id="GO:0003677">
    <property type="term" value="F:DNA binding"/>
    <property type="evidence" value="ECO:0007669"/>
    <property type="project" value="UniProtKB-KW"/>
</dbReference>
<dbReference type="PANTHER" id="PTHR46797:SF1">
    <property type="entry name" value="METHYLPHOSPHONATE SYNTHASE"/>
    <property type="match status" value="1"/>
</dbReference>
<dbReference type="RefSeq" id="WP_082125323.1">
    <property type="nucleotide sequence ID" value="NZ_JACHEK010000003.1"/>
</dbReference>
<comment type="caution">
    <text evidence="3">The sequence shown here is derived from an EMBL/GenBank/DDBJ whole genome shotgun (WGS) entry which is preliminary data.</text>
</comment>
<dbReference type="InterPro" id="IPR050807">
    <property type="entry name" value="TransReg_Diox_bact_type"/>
</dbReference>
<dbReference type="OrthoDB" id="9814553at2"/>
<organism evidence="3 4">
    <name type="scientific">Silvibacterium bohemicum</name>
    <dbReference type="NCBI Taxonomy" id="1577686"/>
    <lineage>
        <taxon>Bacteria</taxon>
        <taxon>Pseudomonadati</taxon>
        <taxon>Acidobacteriota</taxon>
        <taxon>Terriglobia</taxon>
        <taxon>Terriglobales</taxon>
        <taxon>Acidobacteriaceae</taxon>
        <taxon>Silvibacterium</taxon>
    </lineage>
</organism>
<evidence type="ECO:0000259" key="2">
    <source>
        <dbReference type="PROSITE" id="PS50943"/>
    </source>
</evidence>
<reference evidence="3 4" key="1">
    <citation type="submission" date="2020-08" db="EMBL/GenBank/DDBJ databases">
        <title>Genomic Encyclopedia of Type Strains, Phase IV (KMG-IV): sequencing the most valuable type-strain genomes for metagenomic binning, comparative biology and taxonomic classification.</title>
        <authorList>
            <person name="Goeker M."/>
        </authorList>
    </citation>
    <scope>NUCLEOTIDE SEQUENCE [LARGE SCALE GENOMIC DNA]</scope>
    <source>
        <strain evidence="3 4">DSM 103733</strain>
    </source>
</reference>
<dbReference type="PANTHER" id="PTHR46797">
    <property type="entry name" value="HTH-TYPE TRANSCRIPTIONAL REGULATOR"/>
    <property type="match status" value="1"/>
</dbReference>
<gene>
    <name evidence="3" type="ORF">HNQ77_001703</name>
</gene>
<evidence type="ECO:0000256" key="1">
    <source>
        <dbReference type="ARBA" id="ARBA00023125"/>
    </source>
</evidence>
<dbReference type="Pfam" id="PF01381">
    <property type="entry name" value="HTH_3"/>
    <property type="match status" value="1"/>
</dbReference>
<feature type="domain" description="HTH cro/C1-type" evidence="2">
    <location>
        <begin position="13"/>
        <end position="67"/>
    </location>
</feature>
<dbReference type="GO" id="GO:0005829">
    <property type="term" value="C:cytosol"/>
    <property type="evidence" value="ECO:0007669"/>
    <property type="project" value="TreeGrafter"/>
</dbReference>
<dbReference type="CDD" id="cd00093">
    <property type="entry name" value="HTH_XRE"/>
    <property type="match status" value="1"/>
</dbReference>
<dbReference type="SMART" id="SM00530">
    <property type="entry name" value="HTH_XRE"/>
    <property type="match status" value="1"/>
</dbReference>
<dbReference type="Proteomes" id="UP000538666">
    <property type="component" value="Unassembled WGS sequence"/>
</dbReference>
<keyword evidence="4" id="KW-1185">Reference proteome</keyword>
<dbReference type="Gene3D" id="1.10.260.40">
    <property type="entry name" value="lambda repressor-like DNA-binding domains"/>
    <property type="match status" value="1"/>
</dbReference>
<evidence type="ECO:0000313" key="3">
    <source>
        <dbReference type="EMBL" id="MBB6143754.1"/>
    </source>
</evidence>
<protein>
    <submittedName>
        <fullName evidence="3">Transcriptional regulator with XRE-family HTH domain</fullName>
    </submittedName>
</protein>
<keyword evidence="1" id="KW-0238">DNA-binding</keyword>
<sequence length="70" mass="7873">MATDICVWVGGRIRKLRLKRGWTQQILADHAELAREHISAIETGRAEPGLRALERIADALEISLKELIGR</sequence>
<accession>A0A841K0H6</accession>
<dbReference type="InterPro" id="IPR010982">
    <property type="entry name" value="Lambda_DNA-bd_dom_sf"/>
</dbReference>
<proteinExistence type="predicted"/>
<dbReference type="PROSITE" id="PS50943">
    <property type="entry name" value="HTH_CROC1"/>
    <property type="match status" value="1"/>
</dbReference>
<dbReference type="GO" id="GO:0003700">
    <property type="term" value="F:DNA-binding transcription factor activity"/>
    <property type="evidence" value="ECO:0007669"/>
    <property type="project" value="TreeGrafter"/>
</dbReference>
<dbReference type="AlphaFoldDB" id="A0A841K0H6"/>
<evidence type="ECO:0000313" key="4">
    <source>
        <dbReference type="Proteomes" id="UP000538666"/>
    </source>
</evidence>
<dbReference type="EMBL" id="JACHEK010000003">
    <property type="protein sequence ID" value="MBB6143754.1"/>
    <property type="molecule type" value="Genomic_DNA"/>
</dbReference>
<dbReference type="SUPFAM" id="SSF47413">
    <property type="entry name" value="lambda repressor-like DNA-binding domains"/>
    <property type="match status" value="1"/>
</dbReference>
<name>A0A841K0H6_9BACT</name>